<dbReference type="GeneID" id="111009057"/>
<dbReference type="SUPFAM" id="SSF64182">
    <property type="entry name" value="DHH phosphoesterases"/>
    <property type="match status" value="1"/>
</dbReference>
<name>A0A6J1C7B4_MOMCH</name>
<dbReference type="KEGG" id="mcha:111009057"/>
<dbReference type="Gene3D" id="3.10.310.30">
    <property type="match status" value="1"/>
</dbReference>
<dbReference type="OrthoDB" id="443832at2759"/>
<accession>A0A6J1C7B4</accession>
<sequence length="332" mass="36792">MVKSVNTKSTAVLYHYPCPDGAFAALAAHLYFSAASLPAFFFPNTVYNPLRTEQLPLHQIDDVYLLDFVGPSGFVQELSSKVTRVIILDHHKTALEKLGDESSSGQNVTKVIDIQRSGATIAFDYFKQKLIQVAHGKFDVGSCHDKVLNEFERMRTLYEYIEDGDLWRWSLPNSKAVSSGLKDLNLEYDTLLNPRLFDQLLSLDMETMIGQGMASLSHKQKLIDDALNQSYSITLGGGAFGCCLAVDADSISELRSELGHQLATKSQNLNLRGIGAIVYRVPALGNNQMLKISLRSVRDEDTTPISQEFGGGGHRNASSFMLSSTDFKKWKI</sequence>
<dbReference type="PANTHER" id="PTHR46922:SF4">
    <property type="entry name" value="DHHA1 DOMAIN PROTEIN"/>
    <property type="match status" value="1"/>
</dbReference>
<reference evidence="2" key="1">
    <citation type="submission" date="2025-08" db="UniProtKB">
        <authorList>
            <consortium name="RefSeq"/>
        </authorList>
    </citation>
    <scope>IDENTIFICATION</scope>
    <source>
        <strain evidence="2">OHB3-1</strain>
    </source>
</reference>
<protein>
    <submittedName>
        <fullName evidence="2">Uncharacterized protein LOC111009057 isoform X1</fullName>
    </submittedName>
</protein>
<evidence type="ECO:0000313" key="1">
    <source>
        <dbReference type="Proteomes" id="UP000504603"/>
    </source>
</evidence>
<dbReference type="Proteomes" id="UP000504603">
    <property type="component" value="Unplaced"/>
</dbReference>
<dbReference type="AlphaFoldDB" id="A0A6J1C7B4"/>
<dbReference type="InterPro" id="IPR038763">
    <property type="entry name" value="DHH_sf"/>
</dbReference>
<organism evidence="1 2">
    <name type="scientific">Momordica charantia</name>
    <name type="common">Bitter gourd</name>
    <name type="synonym">Balsam pear</name>
    <dbReference type="NCBI Taxonomy" id="3673"/>
    <lineage>
        <taxon>Eukaryota</taxon>
        <taxon>Viridiplantae</taxon>
        <taxon>Streptophyta</taxon>
        <taxon>Embryophyta</taxon>
        <taxon>Tracheophyta</taxon>
        <taxon>Spermatophyta</taxon>
        <taxon>Magnoliopsida</taxon>
        <taxon>eudicotyledons</taxon>
        <taxon>Gunneridae</taxon>
        <taxon>Pentapetalae</taxon>
        <taxon>rosids</taxon>
        <taxon>fabids</taxon>
        <taxon>Cucurbitales</taxon>
        <taxon>Cucurbitaceae</taxon>
        <taxon>Momordiceae</taxon>
        <taxon>Momordica</taxon>
    </lineage>
</organism>
<keyword evidence="1" id="KW-1185">Reference proteome</keyword>
<dbReference type="RefSeq" id="XP_022137680.1">
    <property type="nucleotide sequence ID" value="XM_022281988.1"/>
</dbReference>
<dbReference type="PANTHER" id="PTHR46922">
    <property type="entry name" value="DHHA1 DOMAIN PROTEIN"/>
    <property type="match status" value="1"/>
</dbReference>
<gene>
    <name evidence="2" type="primary">LOC111009057</name>
</gene>
<evidence type="ECO:0000313" key="2">
    <source>
        <dbReference type="RefSeq" id="XP_022137680.1"/>
    </source>
</evidence>
<proteinExistence type="predicted"/>